<comment type="subcellular location">
    <subcellularLocation>
        <location evidence="1 2">Nucleus</location>
    </subcellularLocation>
</comment>
<feature type="domain" description="Homeobox" evidence="4">
    <location>
        <begin position="41"/>
        <end position="101"/>
    </location>
</feature>
<accession>A0AAW0DI76</accession>
<sequence length="368" mass="40193">MSYAVPPKFSRSTSMSTIEIEESISTRPRRASADSVSSIGARETRKRFTPTAVQLMMLENMYKHNPHPSRQERETLSKAGVMNLKHVTTWFQNKRQKSAARNHTQVQIQTREQRKALLNATNSSRGGKRTSRSPPPRSASVKSVSPRPTDSGFLQLYPVPASASAPVPAKTAPDVTPPRPSLDRVASRSELPSFPVSPPSPTFSQSTVVMSPPSSQESSFSSFSSISSEASFSPQTPRRGTGIARPIYEIMPASPPTPLFSPAATSRDKEYLEFGLGKRKVTLEWACARRRIAEKEGYAASDDDEDDGILGIGAGGTLMRPPQFKKRQLGRSATWAGDVSGAKQDDEVMRAALALCGLGRGRRSELRF</sequence>
<feature type="compositionally biased region" description="Polar residues" evidence="3">
    <location>
        <begin position="101"/>
        <end position="110"/>
    </location>
</feature>
<dbReference type="EMBL" id="JAYKXP010000012">
    <property type="protein sequence ID" value="KAK7051543.1"/>
    <property type="molecule type" value="Genomic_DNA"/>
</dbReference>
<feature type="compositionally biased region" description="Low complexity" evidence="3">
    <location>
        <begin position="158"/>
        <end position="169"/>
    </location>
</feature>
<feature type="region of interest" description="Disordered" evidence="3">
    <location>
        <begin position="21"/>
        <end position="41"/>
    </location>
</feature>
<evidence type="ECO:0000313" key="5">
    <source>
        <dbReference type="EMBL" id="KAK7051543.1"/>
    </source>
</evidence>
<dbReference type="GO" id="GO:0003677">
    <property type="term" value="F:DNA binding"/>
    <property type="evidence" value="ECO:0007669"/>
    <property type="project" value="UniProtKB-UniRule"/>
</dbReference>
<evidence type="ECO:0000313" key="6">
    <source>
        <dbReference type="Proteomes" id="UP001383192"/>
    </source>
</evidence>
<organism evidence="5 6">
    <name type="scientific">Paramarasmius palmivorus</name>
    <dbReference type="NCBI Taxonomy" id="297713"/>
    <lineage>
        <taxon>Eukaryota</taxon>
        <taxon>Fungi</taxon>
        <taxon>Dikarya</taxon>
        <taxon>Basidiomycota</taxon>
        <taxon>Agaricomycotina</taxon>
        <taxon>Agaricomycetes</taxon>
        <taxon>Agaricomycetidae</taxon>
        <taxon>Agaricales</taxon>
        <taxon>Marasmiineae</taxon>
        <taxon>Marasmiaceae</taxon>
        <taxon>Paramarasmius</taxon>
    </lineage>
</organism>
<feature type="compositionally biased region" description="Low complexity" evidence="3">
    <location>
        <begin position="138"/>
        <end position="148"/>
    </location>
</feature>
<gene>
    <name evidence="5" type="ORF">VNI00_004521</name>
</gene>
<feature type="region of interest" description="Disordered" evidence="3">
    <location>
        <begin position="92"/>
        <end position="241"/>
    </location>
</feature>
<keyword evidence="6" id="KW-1185">Reference proteome</keyword>
<dbReference type="SUPFAM" id="SSF46689">
    <property type="entry name" value="Homeodomain-like"/>
    <property type="match status" value="1"/>
</dbReference>
<keyword evidence="1 2" id="KW-0238">DNA-binding</keyword>
<dbReference type="GO" id="GO:0005634">
    <property type="term" value="C:nucleus"/>
    <property type="evidence" value="ECO:0007669"/>
    <property type="project" value="UniProtKB-SubCell"/>
</dbReference>
<feature type="compositionally biased region" description="Low complexity" evidence="3">
    <location>
        <begin position="202"/>
        <end position="235"/>
    </location>
</feature>
<feature type="DNA-binding region" description="Homeobox" evidence="1">
    <location>
        <begin position="43"/>
        <end position="102"/>
    </location>
</feature>
<dbReference type="Gene3D" id="1.10.10.60">
    <property type="entry name" value="Homeodomain-like"/>
    <property type="match status" value="1"/>
</dbReference>
<protein>
    <recommendedName>
        <fullName evidence="4">Homeobox domain-containing protein</fullName>
    </recommendedName>
</protein>
<dbReference type="PROSITE" id="PS50071">
    <property type="entry name" value="HOMEOBOX_2"/>
    <property type="match status" value="1"/>
</dbReference>
<reference evidence="5 6" key="1">
    <citation type="submission" date="2024-01" db="EMBL/GenBank/DDBJ databases">
        <title>A draft genome for a cacao thread blight-causing isolate of Paramarasmius palmivorus.</title>
        <authorList>
            <person name="Baruah I.K."/>
            <person name="Bukari Y."/>
            <person name="Amoako-Attah I."/>
            <person name="Meinhardt L.W."/>
            <person name="Bailey B.A."/>
            <person name="Cohen S.P."/>
        </authorList>
    </citation>
    <scope>NUCLEOTIDE SEQUENCE [LARGE SCALE GENOMIC DNA]</scope>
    <source>
        <strain evidence="5 6">GH-12</strain>
    </source>
</reference>
<keyword evidence="1 2" id="KW-0371">Homeobox</keyword>
<dbReference type="AlphaFoldDB" id="A0AAW0DI76"/>
<dbReference type="SMART" id="SM00389">
    <property type="entry name" value="HOX"/>
    <property type="match status" value="1"/>
</dbReference>
<comment type="caution">
    <text evidence="5">The sequence shown here is derived from an EMBL/GenBank/DDBJ whole genome shotgun (WGS) entry which is preliminary data.</text>
</comment>
<name>A0AAW0DI76_9AGAR</name>
<evidence type="ECO:0000256" key="3">
    <source>
        <dbReference type="SAM" id="MobiDB-lite"/>
    </source>
</evidence>
<dbReference type="CDD" id="cd00086">
    <property type="entry name" value="homeodomain"/>
    <property type="match status" value="1"/>
</dbReference>
<evidence type="ECO:0000259" key="4">
    <source>
        <dbReference type="PROSITE" id="PS50071"/>
    </source>
</evidence>
<dbReference type="InterPro" id="IPR009057">
    <property type="entry name" value="Homeodomain-like_sf"/>
</dbReference>
<proteinExistence type="predicted"/>
<evidence type="ECO:0000256" key="2">
    <source>
        <dbReference type="RuleBase" id="RU000682"/>
    </source>
</evidence>
<dbReference type="Pfam" id="PF00046">
    <property type="entry name" value="Homeodomain"/>
    <property type="match status" value="1"/>
</dbReference>
<dbReference type="Proteomes" id="UP001383192">
    <property type="component" value="Unassembled WGS sequence"/>
</dbReference>
<evidence type="ECO:0000256" key="1">
    <source>
        <dbReference type="PROSITE-ProRule" id="PRU00108"/>
    </source>
</evidence>
<dbReference type="InterPro" id="IPR001356">
    <property type="entry name" value="HD"/>
</dbReference>
<keyword evidence="1 2" id="KW-0539">Nucleus</keyword>